<feature type="compositionally biased region" description="Polar residues" evidence="1">
    <location>
        <begin position="9"/>
        <end position="18"/>
    </location>
</feature>
<sequence>MARAPRANSRLSQTGNSNRRNHTEEGASSSAAAPGDASNMDVDPHTGQSDEEEEEELRHKKPGSGSQAQAPNAPGDDGRPLRAPATPGPEPGPAPPLAAPVAPPTAPIAPPAAPVAPTAVPPAQPAPPTGQAQAPADAAAGAPTGPATGPPGEAGATNGLGTPPGSDEGEEAPQHPFDRLYYSDTYWMSRVTRNDHMNPHLQMSSHGSGEVNHGGRSGPHGRDYRADPNVGLPEQRGDIPRKASPRQGPRPSFRRPVAAYTHASPERTARVPPMATDLRVLEGRPAICLLRYGIRPVL</sequence>
<keyword evidence="3" id="KW-1185">Reference proteome</keyword>
<protein>
    <submittedName>
        <fullName evidence="2">Uncharacterized protein</fullName>
    </submittedName>
</protein>
<dbReference type="EMBL" id="JASNQZ010000003">
    <property type="protein sequence ID" value="KAL0959259.1"/>
    <property type="molecule type" value="Genomic_DNA"/>
</dbReference>
<evidence type="ECO:0000256" key="1">
    <source>
        <dbReference type="SAM" id="MobiDB-lite"/>
    </source>
</evidence>
<proteinExistence type="predicted"/>
<evidence type="ECO:0000313" key="3">
    <source>
        <dbReference type="Proteomes" id="UP001556367"/>
    </source>
</evidence>
<accession>A0ABR3JUC9</accession>
<evidence type="ECO:0000313" key="2">
    <source>
        <dbReference type="EMBL" id="KAL0959259.1"/>
    </source>
</evidence>
<feature type="compositionally biased region" description="Pro residues" evidence="1">
    <location>
        <begin position="86"/>
        <end position="128"/>
    </location>
</feature>
<name>A0ABR3JUC9_9AGAR</name>
<dbReference type="Proteomes" id="UP001556367">
    <property type="component" value="Unassembled WGS sequence"/>
</dbReference>
<feature type="region of interest" description="Disordered" evidence="1">
    <location>
        <begin position="1"/>
        <end position="176"/>
    </location>
</feature>
<organism evidence="2 3">
    <name type="scientific">Hohenbuehelia grisea</name>
    <dbReference type="NCBI Taxonomy" id="104357"/>
    <lineage>
        <taxon>Eukaryota</taxon>
        <taxon>Fungi</taxon>
        <taxon>Dikarya</taxon>
        <taxon>Basidiomycota</taxon>
        <taxon>Agaricomycotina</taxon>
        <taxon>Agaricomycetes</taxon>
        <taxon>Agaricomycetidae</taxon>
        <taxon>Agaricales</taxon>
        <taxon>Pleurotineae</taxon>
        <taxon>Pleurotaceae</taxon>
        <taxon>Hohenbuehelia</taxon>
    </lineage>
</organism>
<comment type="caution">
    <text evidence="2">The sequence shown here is derived from an EMBL/GenBank/DDBJ whole genome shotgun (WGS) entry which is preliminary data.</text>
</comment>
<reference evidence="3" key="1">
    <citation type="submission" date="2024-06" db="EMBL/GenBank/DDBJ databases">
        <title>Multi-omics analyses provide insights into the biosynthesis of the anticancer antibiotic pleurotin in Hohenbuehelia grisea.</title>
        <authorList>
            <person name="Weaver J.A."/>
            <person name="Alberti F."/>
        </authorList>
    </citation>
    <scope>NUCLEOTIDE SEQUENCE [LARGE SCALE GENOMIC DNA]</scope>
    <source>
        <strain evidence="3">T-177</strain>
    </source>
</reference>
<gene>
    <name evidence="2" type="ORF">HGRIS_014530</name>
</gene>
<feature type="region of interest" description="Disordered" evidence="1">
    <location>
        <begin position="197"/>
        <end position="269"/>
    </location>
</feature>
<feature type="compositionally biased region" description="Low complexity" evidence="1">
    <location>
        <begin position="129"/>
        <end position="157"/>
    </location>
</feature>